<gene>
    <name evidence="4" type="ORF">KIPB_011487</name>
</gene>
<dbReference type="PANTHER" id="PTHR43656">
    <property type="entry name" value="BINDING OXIDOREDUCTASE, PUTATIVE (AFU_ORTHOLOGUE AFUA_2G08260)-RELATED"/>
    <property type="match status" value="1"/>
</dbReference>
<name>A0A9K3D7L6_9EUKA</name>
<evidence type="ECO:0000313" key="5">
    <source>
        <dbReference type="Proteomes" id="UP000265618"/>
    </source>
</evidence>
<dbReference type="GO" id="GO:0010181">
    <property type="term" value="F:FMN binding"/>
    <property type="evidence" value="ECO:0007669"/>
    <property type="project" value="InterPro"/>
</dbReference>
<dbReference type="Gene3D" id="3.20.20.70">
    <property type="entry name" value="Aldolase class I"/>
    <property type="match status" value="1"/>
</dbReference>
<keyword evidence="2" id="KW-0560">Oxidoreductase</keyword>
<evidence type="ECO:0000313" key="4">
    <source>
        <dbReference type="EMBL" id="GIQ89095.1"/>
    </source>
</evidence>
<dbReference type="InterPro" id="IPR001155">
    <property type="entry name" value="OxRdtase_FMN_N"/>
</dbReference>
<comment type="caution">
    <text evidence="4">The sequence shown here is derived from an EMBL/GenBank/DDBJ whole genome shotgun (WGS) entry which is preliminary data.</text>
</comment>
<dbReference type="PANTHER" id="PTHR43656:SF2">
    <property type="entry name" value="BINDING OXIDOREDUCTASE, PUTATIVE (AFU_ORTHOLOGUE AFUA_2G08260)-RELATED"/>
    <property type="match status" value="1"/>
</dbReference>
<dbReference type="Pfam" id="PF00724">
    <property type="entry name" value="Oxidored_FMN"/>
    <property type="match status" value="1"/>
</dbReference>
<sequence>MFTPIQIPKTSLTAQTRFIRSAVALGQADNNGVPDEVLIERYCELAESRVGIIMAGHAYVTEQGKAHLRQVGMHDDAVIPAHRAILTAVKEKHPDVLIFSQLAHAGLPSLAKYTKGVPLTMESDKAELEKVPAAMAAAALRAVECGYDGVQIHSGHGYLLASSLSPYMNKRTDEFKCGPELLKRVVTAVSEALPAGFPLAIKMNVTDGVDNS</sequence>
<feature type="non-terminal residue" evidence="4">
    <location>
        <position position="1"/>
    </location>
</feature>
<proteinExistence type="predicted"/>
<accession>A0A9K3D7L6</accession>
<dbReference type="InterPro" id="IPR051799">
    <property type="entry name" value="NADH_flavin_oxidoreductase"/>
</dbReference>
<dbReference type="GO" id="GO:0016491">
    <property type="term" value="F:oxidoreductase activity"/>
    <property type="evidence" value="ECO:0007669"/>
    <property type="project" value="UniProtKB-KW"/>
</dbReference>
<dbReference type="AlphaFoldDB" id="A0A9K3D7L6"/>
<organism evidence="4 5">
    <name type="scientific">Kipferlia bialata</name>
    <dbReference type="NCBI Taxonomy" id="797122"/>
    <lineage>
        <taxon>Eukaryota</taxon>
        <taxon>Metamonada</taxon>
        <taxon>Carpediemonas-like organisms</taxon>
        <taxon>Kipferlia</taxon>
    </lineage>
</organism>
<feature type="domain" description="NADH:flavin oxidoreductase/NADH oxidase N-terminal" evidence="3">
    <location>
        <begin position="1"/>
        <end position="177"/>
    </location>
</feature>
<dbReference type="InterPro" id="IPR013785">
    <property type="entry name" value="Aldolase_TIM"/>
</dbReference>
<dbReference type="EMBL" id="BDIP01004682">
    <property type="protein sequence ID" value="GIQ89095.1"/>
    <property type="molecule type" value="Genomic_DNA"/>
</dbReference>
<reference evidence="4 5" key="1">
    <citation type="journal article" date="2018" name="PLoS ONE">
        <title>The draft genome of Kipferlia bialata reveals reductive genome evolution in fornicate parasites.</title>
        <authorList>
            <person name="Tanifuji G."/>
            <person name="Takabayashi S."/>
            <person name="Kume K."/>
            <person name="Takagi M."/>
            <person name="Nakayama T."/>
            <person name="Kamikawa R."/>
            <person name="Inagaki Y."/>
            <person name="Hashimoto T."/>
        </authorList>
    </citation>
    <scope>NUCLEOTIDE SEQUENCE [LARGE SCALE GENOMIC DNA]</scope>
    <source>
        <strain evidence="4">NY0173</strain>
    </source>
</reference>
<keyword evidence="5" id="KW-1185">Reference proteome</keyword>
<dbReference type="Proteomes" id="UP000265618">
    <property type="component" value="Unassembled WGS sequence"/>
</dbReference>
<protein>
    <recommendedName>
        <fullName evidence="3">NADH:flavin oxidoreductase/NADH oxidase N-terminal domain-containing protein</fullName>
    </recommendedName>
</protein>
<dbReference type="OrthoDB" id="72788at2759"/>
<keyword evidence="1" id="KW-0285">Flavoprotein</keyword>
<evidence type="ECO:0000256" key="1">
    <source>
        <dbReference type="ARBA" id="ARBA00022630"/>
    </source>
</evidence>
<evidence type="ECO:0000256" key="2">
    <source>
        <dbReference type="ARBA" id="ARBA00023002"/>
    </source>
</evidence>
<evidence type="ECO:0000259" key="3">
    <source>
        <dbReference type="Pfam" id="PF00724"/>
    </source>
</evidence>
<dbReference type="SUPFAM" id="SSF51395">
    <property type="entry name" value="FMN-linked oxidoreductases"/>
    <property type="match status" value="1"/>
</dbReference>